<comment type="cofactor">
    <cofactor evidence="7">
        <name>FMN</name>
        <dbReference type="ChEBI" id="CHEBI:58210"/>
    </cofactor>
    <text evidence="7">Binds 1 FMN non-covalently per subunit.</text>
</comment>
<dbReference type="SUPFAM" id="SSF52218">
    <property type="entry name" value="Flavoproteins"/>
    <property type="match status" value="1"/>
</dbReference>
<dbReference type="GO" id="GO:0010181">
    <property type="term" value="F:FMN binding"/>
    <property type="evidence" value="ECO:0007669"/>
    <property type="project" value="UniProtKB-UniRule"/>
</dbReference>
<evidence type="ECO:0000256" key="6">
    <source>
        <dbReference type="ARBA" id="ARBA00023244"/>
    </source>
</evidence>
<keyword evidence="7" id="KW-1003">Cell membrane</keyword>
<evidence type="ECO:0000256" key="3">
    <source>
        <dbReference type="ARBA" id="ARBA00022741"/>
    </source>
</evidence>
<evidence type="ECO:0000256" key="1">
    <source>
        <dbReference type="ARBA" id="ARBA00022630"/>
    </source>
</evidence>
<comment type="pathway">
    <text evidence="7">Porphyrin-containing compound metabolism; protoporphyrin-IX biosynthesis; protoporphyrin-IX from protoporphyrinogen-IX: step 1/1.</text>
</comment>
<keyword evidence="5" id="KW-0472">Membrane</keyword>
<gene>
    <name evidence="9" type="primary">hemG_1</name>
    <name evidence="7" type="synonym">hemG</name>
    <name evidence="9" type="ORF">GCM10007895_01520</name>
</gene>
<dbReference type="PANTHER" id="PTHR38030">
    <property type="entry name" value="PROTOPORPHYRINOGEN IX DEHYDROGENASE [MENAQUINONE]"/>
    <property type="match status" value="1"/>
</dbReference>
<dbReference type="GO" id="GO:0006782">
    <property type="term" value="P:protoporphyrinogen IX biosynthetic process"/>
    <property type="evidence" value="ECO:0007669"/>
    <property type="project" value="UniProtKB-UniRule"/>
</dbReference>
<proteinExistence type="inferred from homology"/>
<dbReference type="AlphaFoldDB" id="A0AA37RQM4"/>
<dbReference type="InterPro" id="IPR052200">
    <property type="entry name" value="Protoporphyrinogen_IX_DH"/>
</dbReference>
<comment type="similarity">
    <text evidence="7">Belongs to the HemG family.</text>
</comment>
<sequence length="175" mass="20033">MSRIHIFYSSTHGQAMKICKAIADELSQAGHQAQLQALDEFDGDFSQIDKLLIGASIYHGRHNPAVFAFVDKYRQQLESIPNAFFSVNLVARKPEKNTAETNPYMQQFLSKSGWQPSLCSVFGGKINYPSYNFFDRNIIRFIMWMTKGPTNKDAVIEYTDWSKVRDFAHQLARLA</sequence>
<evidence type="ECO:0000256" key="7">
    <source>
        <dbReference type="HAMAP-Rule" id="MF_00853"/>
    </source>
</evidence>
<dbReference type="GO" id="GO:0004729">
    <property type="term" value="F:oxygen-dependent protoporphyrinogen oxidase activity"/>
    <property type="evidence" value="ECO:0007669"/>
    <property type="project" value="InterPro"/>
</dbReference>
<dbReference type="InterPro" id="IPR044264">
    <property type="entry name" value="HemG"/>
</dbReference>
<keyword evidence="6 7" id="KW-0627">Porphyrin biosynthesis</keyword>
<dbReference type="InterPro" id="IPR026816">
    <property type="entry name" value="Flavodoxin_dom"/>
</dbReference>
<keyword evidence="2 7" id="KW-0288">FMN</keyword>
<dbReference type="PANTHER" id="PTHR38030:SF2">
    <property type="entry name" value="PROTOPORPHYRINOGEN IX DEHYDROGENASE [QUINONE]"/>
    <property type="match status" value="1"/>
</dbReference>
<accession>A0AA37RQM4</accession>
<comment type="catalytic activity">
    <reaction evidence="7">
        <text>protoporphyrinogen IX + 3 a ubiquinone = protoporphyrin IX + 3 a ubiquinol</text>
        <dbReference type="Rhea" id="RHEA:63936"/>
        <dbReference type="Rhea" id="RHEA-COMP:9565"/>
        <dbReference type="Rhea" id="RHEA-COMP:9566"/>
        <dbReference type="ChEBI" id="CHEBI:16389"/>
        <dbReference type="ChEBI" id="CHEBI:17976"/>
        <dbReference type="ChEBI" id="CHEBI:57306"/>
        <dbReference type="ChEBI" id="CHEBI:57307"/>
    </reaction>
</comment>
<dbReference type="GO" id="GO:0005886">
    <property type="term" value="C:plasma membrane"/>
    <property type="evidence" value="ECO:0007669"/>
    <property type="project" value="UniProtKB-SubCell"/>
</dbReference>
<dbReference type="Pfam" id="PF12724">
    <property type="entry name" value="Flavodoxin_5"/>
    <property type="match status" value="1"/>
</dbReference>
<organism evidence="9 10">
    <name type="scientific">Paraferrimonas sedimenticola</name>
    <dbReference type="NCBI Taxonomy" id="375674"/>
    <lineage>
        <taxon>Bacteria</taxon>
        <taxon>Pseudomonadati</taxon>
        <taxon>Pseudomonadota</taxon>
        <taxon>Gammaproteobacteria</taxon>
        <taxon>Alteromonadales</taxon>
        <taxon>Ferrimonadaceae</taxon>
        <taxon>Paraferrimonas</taxon>
    </lineage>
</organism>
<keyword evidence="10" id="KW-1185">Reference proteome</keyword>
<comment type="catalytic activity">
    <reaction evidence="7">
        <text>protoporphyrinogen IX + 3 a menaquinone = protoporphyrin IX + 3 a menaquinol</text>
        <dbReference type="Rhea" id="RHEA:27409"/>
        <dbReference type="Rhea" id="RHEA-COMP:9537"/>
        <dbReference type="Rhea" id="RHEA-COMP:9539"/>
        <dbReference type="ChEBI" id="CHEBI:16374"/>
        <dbReference type="ChEBI" id="CHEBI:18151"/>
        <dbReference type="ChEBI" id="CHEBI:57306"/>
        <dbReference type="ChEBI" id="CHEBI:57307"/>
        <dbReference type="EC" id="1.3.5.3"/>
    </reaction>
</comment>
<comment type="function">
    <text evidence="7">Catalyzes the 6-electron oxidation of protoporphyrinogen IX to form protoporphyrin IX; under anaerobic conditions uses menaquinone as an electron acceptor, under aerobic conditions uses ubiquinone as an electron acceptor.</text>
</comment>
<name>A0AA37RQM4_9GAMM</name>
<dbReference type="RefSeq" id="WP_095506213.1">
    <property type="nucleotide sequence ID" value="NZ_BSNC01000001.1"/>
</dbReference>
<feature type="domain" description="Flavodoxin-like" evidence="8">
    <location>
        <begin position="4"/>
        <end position="149"/>
    </location>
</feature>
<dbReference type="NCBIfam" id="NF008316">
    <property type="entry name" value="PRK11104.1"/>
    <property type="match status" value="1"/>
</dbReference>
<dbReference type="Gene3D" id="3.40.50.360">
    <property type="match status" value="1"/>
</dbReference>
<dbReference type="InterPro" id="IPR029039">
    <property type="entry name" value="Flavoprotein-like_sf"/>
</dbReference>
<protein>
    <recommendedName>
        <fullName evidence="7">Protoporphyrinogen IX dehydrogenase [quinone]</fullName>
        <ecNumber evidence="7">1.3.5.3</ecNumber>
    </recommendedName>
    <alternativeName>
        <fullName evidence="7">Protoporphyrinogen IX dehydrogenase [menaquinone]</fullName>
    </alternativeName>
    <alternativeName>
        <fullName evidence="7">Protoporphyrinogen IX dehydrogenase [ubiquinone]</fullName>
    </alternativeName>
    <alternativeName>
        <fullName evidence="7">Protoporphyrinogen oxidase</fullName>
        <shortName evidence="7">PPO</shortName>
    </alternativeName>
</protein>
<keyword evidence="1 7" id="KW-0285">Flavoprotein</keyword>
<dbReference type="InterPro" id="IPR008254">
    <property type="entry name" value="Flavodoxin/NO_synth"/>
</dbReference>
<reference evidence="9" key="1">
    <citation type="journal article" date="2014" name="Int. J. Syst. Evol. Microbiol.">
        <title>Complete genome sequence of Corynebacterium casei LMG S-19264T (=DSM 44701T), isolated from a smear-ripened cheese.</title>
        <authorList>
            <consortium name="US DOE Joint Genome Institute (JGI-PGF)"/>
            <person name="Walter F."/>
            <person name="Albersmeier A."/>
            <person name="Kalinowski J."/>
            <person name="Ruckert C."/>
        </authorList>
    </citation>
    <scope>NUCLEOTIDE SEQUENCE</scope>
    <source>
        <strain evidence="9">NBRC 101628</strain>
    </source>
</reference>
<dbReference type="EMBL" id="BSNC01000001">
    <property type="protein sequence ID" value="GLP94846.1"/>
    <property type="molecule type" value="Genomic_DNA"/>
</dbReference>
<dbReference type="GO" id="GO:0070819">
    <property type="term" value="F:menaquinone-dependent protoporphyrinogen oxidase activity"/>
    <property type="evidence" value="ECO:0007669"/>
    <property type="project" value="UniProtKB-UniRule"/>
</dbReference>
<evidence type="ECO:0000256" key="4">
    <source>
        <dbReference type="ARBA" id="ARBA00023002"/>
    </source>
</evidence>
<dbReference type="PROSITE" id="PS50902">
    <property type="entry name" value="FLAVODOXIN_LIKE"/>
    <property type="match status" value="1"/>
</dbReference>
<comment type="caution">
    <text evidence="9">The sequence shown here is derived from an EMBL/GenBank/DDBJ whole genome shotgun (WGS) entry which is preliminary data.</text>
</comment>
<dbReference type="Proteomes" id="UP001161422">
    <property type="component" value="Unassembled WGS sequence"/>
</dbReference>
<evidence type="ECO:0000256" key="5">
    <source>
        <dbReference type="ARBA" id="ARBA00023136"/>
    </source>
</evidence>
<evidence type="ECO:0000313" key="10">
    <source>
        <dbReference type="Proteomes" id="UP001161422"/>
    </source>
</evidence>
<keyword evidence="3 7" id="KW-0547">Nucleotide-binding</keyword>
<comment type="subcellular location">
    <subcellularLocation>
        <location evidence="7">Cell membrane</location>
        <topology evidence="7">Peripheral membrane protein</topology>
    </subcellularLocation>
</comment>
<comment type="catalytic activity">
    <reaction evidence="7">
        <text>protoporphyrinogen IX + 3 a quinone = protoporphyrin IX + 3 a quinol</text>
        <dbReference type="Rhea" id="RHEA:65032"/>
        <dbReference type="ChEBI" id="CHEBI:24646"/>
        <dbReference type="ChEBI" id="CHEBI:57306"/>
        <dbReference type="ChEBI" id="CHEBI:57307"/>
        <dbReference type="ChEBI" id="CHEBI:132124"/>
        <dbReference type="EC" id="1.3.5.3"/>
    </reaction>
</comment>
<reference evidence="9" key="2">
    <citation type="submission" date="2023-01" db="EMBL/GenBank/DDBJ databases">
        <title>Draft genome sequence of Paraferrimonas sedimenticola strain NBRC 101628.</title>
        <authorList>
            <person name="Sun Q."/>
            <person name="Mori K."/>
        </authorList>
    </citation>
    <scope>NUCLEOTIDE SEQUENCE</scope>
    <source>
        <strain evidence="9">NBRC 101628</strain>
    </source>
</reference>
<keyword evidence="4 7" id="KW-0560">Oxidoreductase</keyword>
<evidence type="ECO:0000313" key="9">
    <source>
        <dbReference type="EMBL" id="GLP94846.1"/>
    </source>
</evidence>
<dbReference type="HAMAP" id="MF_00853">
    <property type="entry name" value="HemG"/>
    <property type="match status" value="1"/>
</dbReference>
<dbReference type="EC" id="1.3.5.3" evidence="7"/>
<evidence type="ECO:0000256" key="2">
    <source>
        <dbReference type="ARBA" id="ARBA00022643"/>
    </source>
</evidence>
<evidence type="ECO:0000259" key="8">
    <source>
        <dbReference type="PROSITE" id="PS50902"/>
    </source>
</evidence>